<dbReference type="EC" id="3.1.3.48" evidence="2"/>
<evidence type="ECO:0000256" key="4">
    <source>
        <dbReference type="ARBA" id="ARBA00022912"/>
    </source>
</evidence>
<organism evidence="6 7">
    <name type="scientific">Anaerococcus kampingae</name>
    <dbReference type="NCBI Taxonomy" id="3115614"/>
    <lineage>
        <taxon>Bacteria</taxon>
        <taxon>Bacillati</taxon>
        <taxon>Bacillota</taxon>
        <taxon>Tissierellia</taxon>
        <taxon>Tissierellales</taxon>
        <taxon>Peptoniphilaceae</taxon>
        <taxon>Anaerococcus</taxon>
    </lineage>
</organism>
<dbReference type="Pfam" id="PF19567">
    <property type="entry name" value="CpsB_CapC"/>
    <property type="match status" value="1"/>
</dbReference>
<keyword evidence="7" id="KW-1185">Reference proteome</keyword>
<proteinExistence type="inferred from homology"/>
<keyword evidence="4" id="KW-0904">Protein phosphatase</keyword>
<dbReference type="Gene3D" id="3.20.20.140">
    <property type="entry name" value="Metal-dependent hydrolases"/>
    <property type="match status" value="1"/>
</dbReference>
<dbReference type="PIRSF" id="PIRSF016557">
    <property type="entry name" value="Caps_synth_CpsB"/>
    <property type="match status" value="1"/>
</dbReference>
<dbReference type="PANTHER" id="PTHR39181">
    <property type="entry name" value="TYROSINE-PROTEIN PHOSPHATASE YWQE"/>
    <property type="match status" value="1"/>
</dbReference>
<comment type="caution">
    <text evidence="6">The sequence shown here is derived from an EMBL/GenBank/DDBJ whole genome shotgun (WGS) entry which is preliminary data.</text>
</comment>
<evidence type="ECO:0000313" key="7">
    <source>
        <dbReference type="Proteomes" id="UP001637994"/>
    </source>
</evidence>
<dbReference type="Proteomes" id="UP001637994">
    <property type="component" value="Unassembled WGS sequence"/>
</dbReference>
<protein>
    <recommendedName>
        <fullName evidence="2">protein-tyrosine-phosphatase</fullName>
        <ecNumber evidence="2">3.1.3.48</ecNumber>
    </recommendedName>
</protein>
<dbReference type="InterPro" id="IPR016195">
    <property type="entry name" value="Pol/histidinol_Pase-like"/>
</dbReference>
<comment type="similarity">
    <text evidence="1">Belongs to the metallo-dependent hydrolases superfamily. CpsB/CapC family.</text>
</comment>
<gene>
    <name evidence="6" type="ORF">ACCQ42_05305</name>
</gene>
<comment type="catalytic activity">
    <reaction evidence="5">
        <text>O-phospho-L-tyrosyl-[protein] + H2O = L-tyrosyl-[protein] + phosphate</text>
        <dbReference type="Rhea" id="RHEA:10684"/>
        <dbReference type="Rhea" id="RHEA-COMP:10136"/>
        <dbReference type="Rhea" id="RHEA-COMP:20101"/>
        <dbReference type="ChEBI" id="CHEBI:15377"/>
        <dbReference type="ChEBI" id="CHEBI:43474"/>
        <dbReference type="ChEBI" id="CHEBI:46858"/>
        <dbReference type="ChEBI" id="CHEBI:61978"/>
        <dbReference type="EC" id="3.1.3.48"/>
    </reaction>
</comment>
<evidence type="ECO:0000256" key="5">
    <source>
        <dbReference type="ARBA" id="ARBA00051722"/>
    </source>
</evidence>
<reference evidence="6 7" key="1">
    <citation type="journal article" date="2025" name="Anaerobe">
        <title>Description of Anaerococcus kampingiae sp. nov., Anaerococcus groningensis sp. nov., Anaerococcus martiniensis sp. nov., and Anaerococcus cruorum sp. nov., isolated from human clinical specimens.</title>
        <authorList>
            <person name="Boiten K.E."/>
            <person name="Meijer J."/>
            <person name="van Wezel E.M."/>
            <person name="Veloo A.C.M."/>
        </authorList>
    </citation>
    <scope>NUCLEOTIDE SEQUENCE [LARGE SCALE GENOMIC DNA]</scope>
    <source>
        <strain evidence="6 7">ENR0874</strain>
    </source>
</reference>
<evidence type="ECO:0000256" key="2">
    <source>
        <dbReference type="ARBA" id="ARBA00013064"/>
    </source>
</evidence>
<dbReference type="EMBL" id="JBGMEF010000018">
    <property type="protein sequence ID" value="MFO3667184.1"/>
    <property type="molecule type" value="Genomic_DNA"/>
</dbReference>
<accession>A0ABW9MD36</accession>
<keyword evidence="3" id="KW-0378">Hydrolase</keyword>
<dbReference type="PANTHER" id="PTHR39181:SF1">
    <property type="entry name" value="TYROSINE-PROTEIN PHOSPHATASE YWQE"/>
    <property type="match status" value="1"/>
</dbReference>
<evidence type="ECO:0000256" key="3">
    <source>
        <dbReference type="ARBA" id="ARBA00022801"/>
    </source>
</evidence>
<name>A0ABW9MD36_9FIRM</name>
<evidence type="ECO:0000256" key="1">
    <source>
        <dbReference type="ARBA" id="ARBA00005750"/>
    </source>
</evidence>
<dbReference type="InterPro" id="IPR016667">
    <property type="entry name" value="Caps_polysacc_synth_CpsB/CapC"/>
</dbReference>
<dbReference type="RefSeq" id="WP_265212718.1">
    <property type="nucleotide sequence ID" value="NZ_JBGMEF010000018.1"/>
</dbReference>
<evidence type="ECO:0000313" key="6">
    <source>
        <dbReference type="EMBL" id="MFO3667184.1"/>
    </source>
</evidence>
<sequence length="257" mass="29804">MIDTHCHIIYGVDDGSRSIEESLKMVEIYLTNGFTKTIATSHFDRSRYMVDPDEIREKAAILNAEIAKRGIDFKIYPGHEIQVEPNTVKLINDGSLNKLADSRYVLLELPFMNKALFLKDLIFNIQLEGLVPIIAHAERYAYVKENPDYLLDFIKMGALIQVNYSSIVSSQRTTRTLLERNMVHFLGTDAHQSEWRSPNIKDEKREIIDIIGEDKFKILSQTNPQKILDDEYIGSGYDQIKEAKKKKRSIFDFWRKK</sequence>
<dbReference type="SUPFAM" id="SSF89550">
    <property type="entry name" value="PHP domain-like"/>
    <property type="match status" value="1"/>
</dbReference>